<accession>A0A238J0L9</accession>
<dbReference type="GO" id="GO:0019243">
    <property type="term" value="P:methylglyoxal catabolic process to D-lactate via S-lactoyl-glutathione"/>
    <property type="evidence" value="ECO:0007669"/>
    <property type="project" value="TreeGrafter"/>
</dbReference>
<dbReference type="AlphaFoldDB" id="A0A238J0L9"/>
<evidence type="ECO:0000313" key="7">
    <source>
        <dbReference type="Proteomes" id="UP000201838"/>
    </source>
</evidence>
<evidence type="ECO:0000256" key="3">
    <source>
        <dbReference type="ARBA" id="ARBA00032460"/>
    </source>
</evidence>
<organism evidence="6 7">
    <name type="scientific">Boseongicola aestuarii</name>
    <dbReference type="NCBI Taxonomy" id="1470561"/>
    <lineage>
        <taxon>Bacteria</taxon>
        <taxon>Pseudomonadati</taxon>
        <taxon>Pseudomonadota</taxon>
        <taxon>Alphaproteobacteria</taxon>
        <taxon>Rhodobacterales</taxon>
        <taxon>Paracoccaceae</taxon>
        <taxon>Boseongicola</taxon>
    </lineage>
</organism>
<dbReference type="GO" id="GO:0004462">
    <property type="term" value="F:lactoylglutathione lyase activity"/>
    <property type="evidence" value="ECO:0007669"/>
    <property type="project" value="TreeGrafter"/>
</dbReference>
<evidence type="ECO:0000256" key="2">
    <source>
        <dbReference type="ARBA" id="ARBA00030892"/>
    </source>
</evidence>
<gene>
    <name evidence="6" type="primary">gloA_2</name>
    <name evidence="6" type="ORF">BOA8489_02392</name>
</gene>
<evidence type="ECO:0000256" key="4">
    <source>
        <dbReference type="ARBA" id="ARBA00033298"/>
    </source>
</evidence>
<dbReference type="InterPro" id="IPR004360">
    <property type="entry name" value="Glyas_Fos-R_dOase_dom"/>
</dbReference>
<dbReference type="EMBL" id="FXXQ01000007">
    <property type="protein sequence ID" value="SMX24269.1"/>
    <property type="molecule type" value="Genomic_DNA"/>
</dbReference>
<evidence type="ECO:0000313" key="6">
    <source>
        <dbReference type="EMBL" id="SMX24269.1"/>
    </source>
</evidence>
<reference evidence="7" key="1">
    <citation type="submission" date="2017-05" db="EMBL/GenBank/DDBJ databases">
        <authorList>
            <person name="Rodrigo-Torres L."/>
            <person name="Arahal R. D."/>
            <person name="Lucena T."/>
        </authorList>
    </citation>
    <scope>NUCLEOTIDE SEQUENCE [LARGE SCALE GENOMIC DNA]</scope>
    <source>
        <strain evidence="7">CECT 8489</strain>
    </source>
</reference>
<feature type="domain" description="VOC" evidence="5">
    <location>
        <begin position="3"/>
        <end position="126"/>
    </location>
</feature>
<dbReference type="SUPFAM" id="SSF54593">
    <property type="entry name" value="Glyoxalase/Bleomycin resistance protein/Dihydroxybiphenyl dioxygenase"/>
    <property type="match status" value="1"/>
</dbReference>
<dbReference type="PROSITE" id="PS51819">
    <property type="entry name" value="VOC"/>
    <property type="match status" value="1"/>
</dbReference>
<dbReference type="InterPro" id="IPR029068">
    <property type="entry name" value="Glyas_Bleomycin-R_OHBP_Dase"/>
</dbReference>
<dbReference type="GO" id="GO:0005737">
    <property type="term" value="C:cytoplasm"/>
    <property type="evidence" value="ECO:0007669"/>
    <property type="project" value="TreeGrafter"/>
</dbReference>
<dbReference type="RefSeq" id="WP_093974221.1">
    <property type="nucleotide sequence ID" value="NZ_FXXQ01000007.1"/>
</dbReference>
<dbReference type="Proteomes" id="UP000201838">
    <property type="component" value="Unassembled WGS sequence"/>
</dbReference>
<evidence type="ECO:0000259" key="5">
    <source>
        <dbReference type="PROSITE" id="PS51819"/>
    </source>
</evidence>
<dbReference type="Pfam" id="PF00903">
    <property type="entry name" value="Glyoxalase"/>
    <property type="match status" value="1"/>
</dbReference>
<name>A0A238J0L9_9RHOB</name>
<keyword evidence="7" id="KW-1185">Reference proteome</keyword>
<dbReference type="InterPro" id="IPR037523">
    <property type="entry name" value="VOC_core"/>
</dbReference>
<dbReference type="Gene3D" id="3.10.180.10">
    <property type="entry name" value="2,3-Dihydroxybiphenyl 1,2-Dioxygenase, domain 1"/>
    <property type="match status" value="1"/>
</dbReference>
<dbReference type="PANTHER" id="PTHR46036:SF5">
    <property type="entry name" value="LACTOYLGLUTATHIONE LYASE"/>
    <property type="match status" value="1"/>
</dbReference>
<dbReference type="OrthoDB" id="4725692at2"/>
<proteinExistence type="predicted"/>
<keyword evidence="6" id="KW-0456">Lyase</keyword>
<protein>
    <recommendedName>
        <fullName evidence="2">Aldoketomutase</fullName>
    </recommendedName>
    <alternativeName>
        <fullName evidence="1">Ketone-aldehyde mutase</fullName>
    </alternativeName>
    <alternativeName>
        <fullName evidence="3">Methylglyoxalase</fullName>
    </alternativeName>
    <alternativeName>
        <fullName evidence="4">S-D-lactoylglutathione methylglyoxal lyase</fullName>
    </alternativeName>
</protein>
<dbReference type="PANTHER" id="PTHR46036">
    <property type="entry name" value="LACTOYLGLUTATHIONE LYASE"/>
    <property type="match status" value="1"/>
</dbReference>
<sequence length="131" mass="15095">MAKAIHSMIRVLDRERSIDFYERAFDLRVADVFDFESFTLIYLSNDETEFELELTVNKGQKAPYALGDGYGHIAFSVEDIKKEHERLSSLGFSPGDVKSLDHDGKKLATFFFLEDPDGYKIEMLQRAGRYI</sequence>
<evidence type="ECO:0000256" key="1">
    <source>
        <dbReference type="ARBA" id="ARBA00030291"/>
    </source>
</evidence>